<name>A0A5C6AMP9_9BACT</name>
<evidence type="ECO:0000313" key="1">
    <source>
        <dbReference type="EMBL" id="TWU01333.1"/>
    </source>
</evidence>
<dbReference type="SUPFAM" id="SSF49464">
    <property type="entry name" value="Carboxypeptidase regulatory domain-like"/>
    <property type="match status" value="3"/>
</dbReference>
<dbReference type="RefSeq" id="WP_197454848.1">
    <property type="nucleotide sequence ID" value="NZ_CP151726.1"/>
</dbReference>
<keyword evidence="2" id="KW-1185">Reference proteome</keyword>
<dbReference type="EMBL" id="SJPN01000005">
    <property type="protein sequence ID" value="TWU01333.1"/>
    <property type="molecule type" value="Genomic_DNA"/>
</dbReference>
<dbReference type="Proteomes" id="UP000320176">
    <property type="component" value="Unassembled WGS sequence"/>
</dbReference>
<comment type="caution">
    <text evidence="1">The sequence shown here is derived from an EMBL/GenBank/DDBJ whole genome shotgun (WGS) entry which is preliminary data.</text>
</comment>
<reference evidence="1 2" key="1">
    <citation type="submission" date="2019-02" db="EMBL/GenBank/DDBJ databases">
        <title>Deep-cultivation of Planctomycetes and their phenomic and genomic characterization uncovers novel biology.</title>
        <authorList>
            <person name="Wiegand S."/>
            <person name="Jogler M."/>
            <person name="Boedeker C."/>
            <person name="Pinto D."/>
            <person name="Vollmers J."/>
            <person name="Rivas-Marin E."/>
            <person name="Kohn T."/>
            <person name="Peeters S.H."/>
            <person name="Heuer A."/>
            <person name="Rast P."/>
            <person name="Oberbeckmann S."/>
            <person name="Bunk B."/>
            <person name="Jeske O."/>
            <person name="Meyerdierks A."/>
            <person name="Storesund J.E."/>
            <person name="Kallscheuer N."/>
            <person name="Luecker S."/>
            <person name="Lage O.M."/>
            <person name="Pohl T."/>
            <person name="Merkel B.J."/>
            <person name="Hornburger P."/>
            <person name="Mueller R.-W."/>
            <person name="Bruemmer F."/>
            <person name="Labrenz M."/>
            <person name="Spormann A.M."/>
            <person name="Op Den Camp H."/>
            <person name="Overmann J."/>
            <person name="Amann R."/>
            <person name="Jetten M.S.M."/>
            <person name="Mascher T."/>
            <person name="Medema M.H."/>
            <person name="Devos D.P."/>
            <person name="Kaster A.-K."/>
            <person name="Ovreas L."/>
            <person name="Rohde M."/>
            <person name="Galperin M.Y."/>
            <person name="Jogler C."/>
        </authorList>
    </citation>
    <scope>NUCLEOTIDE SEQUENCE [LARGE SCALE GENOMIC DNA]</scope>
    <source>
        <strain evidence="1 2">Pla52n</strain>
    </source>
</reference>
<proteinExistence type="predicted"/>
<evidence type="ECO:0000313" key="2">
    <source>
        <dbReference type="Proteomes" id="UP000320176"/>
    </source>
</evidence>
<accession>A0A5C6AMP9</accession>
<dbReference type="InterPro" id="IPR013784">
    <property type="entry name" value="Carb-bd-like_fold"/>
</dbReference>
<keyword evidence="1" id="KW-0472">Membrane</keyword>
<sequence length="1048" mass="115781">MSSALIVRTLCVSILSIGYLCSANGQDANAKNELEPLKGAPLKGALFGRLIDKEGEPVTDAEISLQGDSYFRTISDEHGRYVFEEKITPGEYRIRIQSKGWVGFTNYRELPRITLEPDKQHQQDFTLPRACKIEILVHDKDGNPIRAAVYCKSTDGDDFSNTDRHTTDKEGKLTIGGLKPQHAKYLIGVRSESHAPDHVYAEVTDPDKVSAFEITLEPGVSIKGNAVCSDGLPPAGWNVLALPTWWNFGSYPRGTEIGEDGSFVLPHIGPGEYNVSVSIPLGDGMSTSRNILTAEKLTEMQQPVQGKMDYPSPKSMNYLTCQIRWIGKPLERGFSISGYCAQTQHHISHHVGPNEKEVRIGPIPKGIYRIRPESPELEVMNLRKIKNLDDLDDVAIPNEEPLQLVLRARGKPHVQGIVTDEATGKPISVYQFRVAKHQTLSGPNYVQDDAWKVAKSAAGEFETEVIGPGIYSVSVLAEGYAIATSEMVNTDEAPDEMISIKLKPEVPFHGVVLDPDGNPVDGATVRASQLAGGAMPRTLGRFVTDKGAVKTVDGKFTLHNLAAGWTSIRVEHPEFVFAELPQQVVSLEAKPLTVTLSKGATIHGQVFDADGNPQPNETLQFYDDYAYGGGDREAGFFGKTTTDDQGRYRIDRMPSAPVYISRKDEWQGIGVVRHAVTAQDGMDHEVNFGGKRRMRGRYLVNGEPLANTRLQIGGHDSTFGAMKMYVSTDDQGNFTFHGPPPGQWVLYRELDGQRSEWAKVREVDIPRSGDVDLGLIEHKLGTLTVRPRMEQGELPEGLYVKLRAYSDDHYFGRDAAVALPRTQPHEPFVFEQVAPGDLELVCSGAGTFSIQHRLLPTDDFVNTTLPLEIPHGEATVTIRMRDADGEPSNEFGMMLSEDSRILFYLQEDKQEPGLAQVNGVPDGNYVLRSGNMRHSTIIGRLEVAGGKDVEVQFTVPSRDNERPGFVNVNVVDQNRVVVPVAIEIISPDLENDESIRFRPFHLYSYLYGKQGDVRIKIDHPGYEPVEQTVTLKPTGTENDVTVVLNPKS</sequence>
<dbReference type="Pfam" id="PF13620">
    <property type="entry name" value="CarboxypepD_reg"/>
    <property type="match status" value="2"/>
</dbReference>
<dbReference type="InterPro" id="IPR008969">
    <property type="entry name" value="CarboxyPept-like_regulatory"/>
</dbReference>
<keyword evidence="1" id="KW-0812">Transmembrane</keyword>
<dbReference type="SUPFAM" id="SSF49452">
    <property type="entry name" value="Starch-binding domain-like"/>
    <property type="match status" value="1"/>
</dbReference>
<dbReference type="GO" id="GO:0030246">
    <property type="term" value="F:carbohydrate binding"/>
    <property type="evidence" value="ECO:0007669"/>
    <property type="project" value="InterPro"/>
</dbReference>
<dbReference type="Gene3D" id="2.60.40.1120">
    <property type="entry name" value="Carboxypeptidase-like, regulatory domain"/>
    <property type="match status" value="3"/>
</dbReference>
<organism evidence="1 2">
    <name type="scientific">Stieleria varia</name>
    <dbReference type="NCBI Taxonomy" id="2528005"/>
    <lineage>
        <taxon>Bacteria</taxon>
        <taxon>Pseudomonadati</taxon>
        <taxon>Planctomycetota</taxon>
        <taxon>Planctomycetia</taxon>
        <taxon>Pirellulales</taxon>
        <taxon>Pirellulaceae</taxon>
        <taxon>Stieleria</taxon>
    </lineage>
</organism>
<dbReference type="AlphaFoldDB" id="A0A5C6AMP9"/>
<gene>
    <name evidence="1" type="ORF">Pla52n_47070</name>
</gene>
<protein>
    <submittedName>
        <fullName evidence="1">Nickel uptake substrate-specific transmembrane region</fullName>
    </submittedName>
</protein>